<dbReference type="EMBL" id="CAJNOQ010001066">
    <property type="protein sequence ID" value="CAF0865133.1"/>
    <property type="molecule type" value="Genomic_DNA"/>
</dbReference>
<name>A0A813XD20_9BILA</name>
<evidence type="ECO:0000313" key="6">
    <source>
        <dbReference type="Proteomes" id="UP000663829"/>
    </source>
</evidence>
<organism evidence="2 6">
    <name type="scientific">Didymodactylos carnosus</name>
    <dbReference type="NCBI Taxonomy" id="1234261"/>
    <lineage>
        <taxon>Eukaryota</taxon>
        <taxon>Metazoa</taxon>
        <taxon>Spiralia</taxon>
        <taxon>Gnathifera</taxon>
        <taxon>Rotifera</taxon>
        <taxon>Eurotatoria</taxon>
        <taxon>Bdelloidea</taxon>
        <taxon>Philodinida</taxon>
        <taxon>Philodinidae</taxon>
        <taxon>Didymodactylos</taxon>
    </lineage>
</organism>
<dbReference type="Proteomes" id="UP000682733">
    <property type="component" value="Unassembled WGS sequence"/>
</dbReference>
<keyword evidence="1" id="KW-0472">Membrane</keyword>
<evidence type="ECO:0000313" key="2">
    <source>
        <dbReference type="EMBL" id="CAF0865133.1"/>
    </source>
</evidence>
<dbReference type="AlphaFoldDB" id="A0A813XD20"/>
<dbReference type="EMBL" id="CAJNOK010023449">
    <property type="protein sequence ID" value="CAF1362896.1"/>
    <property type="molecule type" value="Genomic_DNA"/>
</dbReference>
<proteinExistence type="predicted"/>
<comment type="caution">
    <text evidence="2">The sequence shown here is derived from an EMBL/GenBank/DDBJ whole genome shotgun (WGS) entry which is preliminary data.</text>
</comment>
<evidence type="ECO:0000313" key="4">
    <source>
        <dbReference type="EMBL" id="CAF3652635.1"/>
    </source>
</evidence>
<dbReference type="Proteomes" id="UP000681722">
    <property type="component" value="Unassembled WGS sequence"/>
</dbReference>
<evidence type="ECO:0000313" key="5">
    <source>
        <dbReference type="EMBL" id="CAF4172628.1"/>
    </source>
</evidence>
<feature type="transmembrane region" description="Helical" evidence="1">
    <location>
        <begin position="46"/>
        <end position="66"/>
    </location>
</feature>
<protein>
    <submittedName>
        <fullName evidence="2">Uncharacterized protein</fullName>
    </submittedName>
</protein>
<evidence type="ECO:0000313" key="3">
    <source>
        <dbReference type="EMBL" id="CAF1362896.1"/>
    </source>
</evidence>
<keyword evidence="6" id="KW-1185">Reference proteome</keyword>
<dbReference type="EMBL" id="CAJOBC010001066">
    <property type="protein sequence ID" value="CAF3652635.1"/>
    <property type="molecule type" value="Genomic_DNA"/>
</dbReference>
<reference evidence="2" key="1">
    <citation type="submission" date="2021-02" db="EMBL/GenBank/DDBJ databases">
        <authorList>
            <person name="Nowell W R."/>
        </authorList>
    </citation>
    <scope>NUCLEOTIDE SEQUENCE</scope>
</reference>
<keyword evidence="1" id="KW-1133">Transmembrane helix</keyword>
<dbReference type="Proteomes" id="UP000663829">
    <property type="component" value="Unassembled WGS sequence"/>
</dbReference>
<sequence length="209" mass="24218">MTISIRIVKNFIIKTKSDTITGSKRFGWTHPKFGKRVIQSIKKYKLWIVITSMIVTIMALSLKIFVSKQSTKTSPVLNAHLSYEQTLASATSTTPSFFFTNITETVTTTNNQLYVKHSRLLLNRNNTGENAKILEPQTDVVRFRYTFLVITVSIAFVVSLIIYIFYRFLIKQHELERLFQQRRPKSINTVLDLNISSTRSNRDFFEILP</sequence>
<dbReference type="Proteomes" id="UP000677228">
    <property type="component" value="Unassembled WGS sequence"/>
</dbReference>
<accession>A0A813XD20</accession>
<feature type="transmembrane region" description="Helical" evidence="1">
    <location>
        <begin position="145"/>
        <end position="166"/>
    </location>
</feature>
<gene>
    <name evidence="2" type="ORF">GPM918_LOCUS6797</name>
    <name evidence="3" type="ORF">OVA965_LOCUS31322</name>
    <name evidence="4" type="ORF">SRO942_LOCUS6797</name>
    <name evidence="5" type="ORF">TMI583_LOCUS32146</name>
</gene>
<dbReference type="EMBL" id="CAJOBA010045101">
    <property type="protein sequence ID" value="CAF4172628.1"/>
    <property type="molecule type" value="Genomic_DNA"/>
</dbReference>
<keyword evidence="1" id="KW-0812">Transmembrane</keyword>
<evidence type="ECO:0000256" key="1">
    <source>
        <dbReference type="SAM" id="Phobius"/>
    </source>
</evidence>